<evidence type="ECO:0000313" key="2">
    <source>
        <dbReference type="EMBL" id="QQA01371.1"/>
    </source>
</evidence>
<protein>
    <recommendedName>
        <fullName evidence="4">Membrane protein YczE</fullName>
    </recommendedName>
</protein>
<dbReference type="KEGG" id="tper:IWA51_01760"/>
<dbReference type="EMBL" id="CP064936">
    <property type="protein sequence ID" value="QQA01371.1"/>
    <property type="molecule type" value="Genomic_DNA"/>
</dbReference>
<dbReference type="PANTHER" id="PTHR40078:SF1">
    <property type="entry name" value="INTEGRAL MEMBRANE PROTEIN"/>
    <property type="match status" value="1"/>
</dbReference>
<feature type="transmembrane region" description="Helical" evidence="1">
    <location>
        <begin position="44"/>
        <end position="65"/>
    </location>
</feature>
<evidence type="ECO:0008006" key="4">
    <source>
        <dbReference type="Google" id="ProtNLM"/>
    </source>
</evidence>
<evidence type="ECO:0000313" key="3">
    <source>
        <dbReference type="Proteomes" id="UP000595224"/>
    </source>
</evidence>
<keyword evidence="1" id="KW-0812">Transmembrane</keyword>
<sequence>MQVLKKILLICIGSIVSAYGIDLAIHAGFGGATLAVLWEGIAKIFNISFGQASLAVAGIMILVCLFYDRKQINIGTLIYQILYGVFVDIFADCLFYSENVFINFVIMILGILIFAAGTALYSFADFGRGSYEALTFALVKKHGWNVKWVRTALDAGVVVIGALLGGKVGICTICTILLSGFCIQSMLQLLKKITQSE</sequence>
<organism evidence="2 3">
    <name type="scientific">Treponema peruense</name>
    <dbReference type="NCBI Taxonomy" id="2787628"/>
    <lineage>
        <taxon>Bacteria</taxon>
        <taxon>Pseudomonadati</taxon>
        <taxon>Spirochaetota</taxon>
        <taxon>Spirochaetia</taxon>
        <taxon>Spirochaetales</taxon>
        <taxon>Treponemataceae</taxon>
        <taxon>Treponema</taxon>
    </lineage>
</organism>
<name>A0A7T3RE03_9SPIR</name>
<dbReference type="PANTHER" id="PTHR40078">
    <property type="entry name" value="INTEGRAL MEMBRANE PROTEIN-RELATED"/>
    <property type="match status" value="1"/>
</dbReference>
<reference evidence="2 3" key="1">
    <citation type="submission" date="2020-11" db="EMBL/GenBank/DDBJ databases">
        <title>Treponema Peruensis nv. sp., first commensal Treponema isolated from human feces.</title>
        <authorList>
            <person name="Belkhou C."/>
            <person name="Raes J."/>
        </authorList>
    </citation>
    <scope>NUCLEOTIDE SEQUENCE [LARGE SCALE GENOMIC DNA]</scope>
    <source>
        <strain evidence="2 3">RCC2812</strain>
    </source>
</reference>
<keyword evidence="3" id="KW-1185">Reference proteome</keyword>
<accession>A0A7T3RE03</accession>
<proteinExistence type="predicted"/>
<feature type="transmembrane region" description="Helical" evidence="1">
    <location>
        <begin position="103"/>
        <end position="124"/>
    </location>
</feature>
<dbReference type="InterPro" id="IPR038750">
    <property type="entry name" value="YczE/YyaS-like"/>
</dbReference>
<keyword evidence="1" id="KW-0472">Membrane</keyword>
<dbReference type="Pfam" id="PF19700">
    <property type="entry name" value="DUF6198"/>
    <property type="match status" value="1"/>
</dbReference>
<dbReference type="RefSeq" id="WP_198442911.1">
    <property type="nucleotide sequence ID" value="NZ_CBCSHE010000021.1"/>
</dbReference>
<feature type="transmembrane region" description="Helical" evidence="1">
    <location>
        <begin position="77"/>
        <end position="97"/>
    </location>
</feature>
<feature type="transmembrane region" description="Helical" evidence="1">
    <location>
        <begin position="7"/>
        <end position="38"/>
    </location>
</feature>
<dbReference type="Proteomes" id="UP000595224">
    <property type="component" value="Chromosome"/>
</dbReference>
<gene>
    <name evidence="2" type="ORF">IWA51_01760</name>
</gene>
<evidence type="ECO:0000256" key="1">
    <source>
        <dbReference type="SAM" id="Phobius"/>
    </source>
</evidence>
<keyword evidence="1" id="KW-1133">Transmembrane helix</keyword>
<dbReference type="AlphaFoldDB" id="A0A7T3RE03"/>